<reference evidence="1 2" key="1">
    <citation type="submission" date="2014-04" db="EMBL/GenBank/DDBJ databases">
        <title>The Genome Sequence of Thermoanaerobaculum aquaticum MP-01, The First Cultivated Group 23 Acidobacterium.</title>
        <authorList>
            <person name="Stamps B.W."/>
            <person name="Losey N.A."/>
            <person name="Lawson P.A."/>
            <person name="Stevenson B.S."/>
        </authorList>
    </citation>
    <scope>NUCLEOTIDE SEQUENCE [LARGE SCALE GENOMIC DNA]</scope>
    <source>
        <strain evidence="1 2">MP-01</strain>
    </source>
</reference>
<dbReference type="EMBL" id="JMFG01000020">
    <property type="protein sequence ID" value="KDA53537.1"/>
    <property type="molecule type" value="Genomic_DNA"/>
</dbReference>
<gene>
    <name evidence="1" type="ORF">EG19_04870</name>
</gene>
<organism evidence="1 2">
    <name type="scientific">Thermoanaerobaculum aquaticum</name>
    <dbReference type="NCBI Taxonomy" id="1312852"/>
    <lineage>
        <taxon>Bacteria</taxon>
        <taxon>Pseudomonadati</taxon>
        <taxon>Acidobacteriota</taxon>
        <taxon>Thermoanaerobaculia</taxon>
        <taxon>Thermoanaerobaculales</taxon>
        <taxon>Thermoanaerobaculaceae</taxon>
        <taxon>Thermoanaerobaculum</taxon>
    </lineage>
</organism>
<dbReference type="Pfam" id="PF22541">
    <property type="entry name" value="DUF7005"/>
    <property type="match status" value="1"/>
</dbReference>
<proteinExistence type="predicted"/>
<evidence type="ECO:0000313" key="2">
    <source>
        <dbReference type="Proteomes" id="UP000027284"/>
    </source>
</evidence>
<dbReference type="Proteomes" id="UP000027284">
    <property type="component" value="Unassembled WGS sequence"/>
</dbReference>
<name>A0A062XLV9_9BACT</name>
<comment type="caution">
    <text evidence="1">The sequence shown here is derived from an EMBL/GenBank/DDBJ whole genome shotgun (WGS) entry which is preliminary data.</text>
</comment>
<sequence>MAPGFYPLRQLVRPWYISGVEPETRERWREAFWQSLGAGDDAVRQLLALCTPLPPPCAPPPLADEPHVAFYRELPTQGSALVARLAEAFPQLSFSPAEGLSQTPEWVQAVRRGEPREGRKNPSLQAPEALTLQLLPTPAGTLPVLIAGFREDFVRLVQLLAHRGEPVPIPDSMGACLLQGLNNWQRYRALRQQWEEDPKASQSWEQMLQRKELYQDRLVLASRGPYSGVPVPESSHKEDKALVIRLNHEAAHYLTLRVFGKLGHTVLEELVADWYGLQAAYGNYDAELALRFLGLEAFPVIRLSGRLNNYRGMPPLSDEAFQFLGSACCRAANFLSKLGSPQEQDKAFLLVSLLQLSLEELAAGEFKAVPSAHQKGDEP</sequence>
<protein>
    <submittedName>
        <fullName evidence="1">Uncharacterized protein</fullName>
    </submittedName>
</protein>
<evidence type="ECO:0000313" key="1">
    <source>
        <dbReference type="EMBL" id="KDA53537.1"/>
    </source>
</evidence>
<dbReference type="AlphaFoldDB" id="A0A062XLV9"/>
<dbReference type="InterPro" id="IPR054274">
    <property type="entry name" value="DUF7005"/>
</dbReference>
<accession>A0A062XLV9</accession>
<keyword evidence="2" id="KW-1185">Reference proteome</keyword>